<dbReference type="InterPro" id="IPR016040">
    <property type="entry name" value="NAD(P)-bd_dom"/>
</dbReference>
<dbReference type="Pfam" id="PF13460">
    <property type="entry name" value="NAD_binding_10"/>
    <property type="match status" value="1"/>
</dbReference>
<reference evidence="2 3" key="1">
    <citation type="submission" date="2023-09" db="EMBL/GenBank/DDBJ databases">
        <authorList>
            <person name="Rey-Velasco X."/>
        </authorList>
    </citation>
    <scope>NUCLEOTIDE SEQUENCE [LARGE SCALE GENOMIC DNA]</scope>
    <source>
        <strain evidence="2 3">F117</strain>
    </source>
</reference>
<keyword evidence="3" id="KW-1185">Reference proteome</keyword>
<dbReference type="InterPro" id="IPR051606">
    <property type="entry name" value="Polyketide_Oxido-like"/>
</dbReference>
<accession>A0ABU3D9A5</accession>
<dbReference type="SUPFAM" id="SSF51735">
    <property type="entry name" value="NAD(P)-binding Rossmann-fold domains"/>
    <property type="match status" value="1"/>
</dbReference>
<protein>
    <submittedName>
        <fullName evidence="2">NAD(P)H-binding protein</fullName>
    </submittedName>
</protein>
<sequence>MESEKIKIAIVGATGLAGGAVVDEVLSKGYEVVAVVRNPEKVEASDKLSVVKGNVLNYDSLIQAFKNADAVISCIGPADDFNPGTLMSEGTANIVQACEVNNIEKFVMMSGIIQSEGKKQPLINRLVLKLIKAVYRKVVSDKIIAEKFVQKSSLQWVIVRPAGLQSKGEIEESVKAAPNIAVSPLKRISIKTCAFHLVRAVEDLSWNKQIIHVGK</sequence>
<dbReference type="EMBL" id="JAVRHK010000013">
    <property type="protein sequence ID" value="MDT0677929.1"/>
    <property type="molecule type" value="Genomic_DNA"/>
</dbReference>
<name>A0ABU3D9A5_9FLAO</name>
<dbReference type="PANTHER" id="PTHR43355:SF2">
    <property type="entry name" value="FLAVIN REDUCTASE (NADPH)"/>
    <property type="match status" value="1"/>
</dbReference>
<gene>
    <name evidence="2" type="ORF">RM539_15200</name>
</gene>
<dbReference type="RefSeq" id="WP_311504269.1">
    <property type="nucleotide sequence ID" value="NZ_JAVRHK010000013.1"/>
</dbReference>
<proteinExistence type="predicted"/>
<dbReference type="PANTHER" id="PTHR43355">
    <property type="entry name" value="FLAVIN REDUCTASE (NADPH)"/>
    <property type="match status" value="1"/>
</dbReference>
<comment type="caution">
    <text evidence="2">The sequence shown here is derived from an EMBL/GenBank/DDBJ whole genome shotgun (WGS) entry which is preliminary data.</text>
</comment>
<feature type="domain" description="NAD(P)-binding" evidence="1">
    <location>
        <begin position="12"/>
        <end position="171"/>
    </location>
</feature>
<evidence type="ECO:0000313" key="3">
    <source>
        <dbReference type="Proteomes" id="UP001262582"/>
    </source>
</evidence>
<organism evidence="2 3">
    <name type="scientific">Autumnicola musiva</name>
    <dbReference type="NCBI Taxonomy" id="3075589"/>
    <lineage>
        <taxon>Bacteria</taxon>
        <taxon>Pseudomonadati</taxon>
        <taxon>Bacteroidota</taxon>
        <taxon>Flavobacteriia</taxon>
        <taxon>Flavobacteriales</taxon>
        <taxon>Flavobacteriaceae</taxon>
        <taxon>Autumnicola</taxon>
    </lineage>
</organism>
<evidence type="ECO:0000259" key="1">
    <source>
        <dbReference type="Pfam" id="PF13460"/>
    </source>
</evidence>
<dbReference type="Gene3D" id="3.40.50.720">
    <property type="entry name" value="NAD(P)-binding Rossmann-like Domain"/>
    <property type="match status" value="1"/>
</dbReference>
<dbReference type="InterPro" id="IPR036291">
    <property type="entry name" value="NAD(P)-bd_dom_sf"/>
</dbReference>
<dbReference type="Proteomes" id="UP001262582">
    <property type="component" value="Unassembled WGS sequence"/>
</dbReference>
<evidence type="ECO:0000313" key="2">
    <source>
        <dbReference type="EMBL" id="MDT0677929.1"/>
    </source>
</evidence>